<name>A0A382DRL5_9ZZZZ</name>
<gene>
    <name evidence="1" type="ORF">METZ01_LOCUS193729</name>
</gene>
<sequence length="143" mass="15834">FDVYSTYYSSEMGKGLHKCIARFGEPMLPSSLAAAKLDTLRLELRSARQVEGTQQRTVNLDPGLLSPNSLVLATTKSSGHRIAIAPSLYAEVTLLFEKGAYSPLPWSYRDMQSREVQTFLMRQRQLLLDAMGGVRRVGAGEVP</sequence>
<proteinExistence type="predicted"/>
<dbReference type="EMBL" id="UINC01040674">
    <property type="protein sequence ID" value="SVB40875.1"/>
    <property type="molecule type" value="Genomic_DNA"/>
</dbReference>
<accession>A0A382DRL5</accession>
<protein>
    <recommendedName>
        <fullName evidence="2">DUF4416 domain-containing protein</fullName>
    </recommendedName>
</protein>
<organism evidence="1">
    <name type="scientific">marine metagenome</name>
    <dbReference type="NCBI Taxonomy" id="408172"/>
    <lineage>
        <taxon>unclassified sequences</taxon>
        <taxon>metagenomes</taxon>
        <taxon>ecological metagenomes</taxon>
    </lineage>
</organism>
<evidence type="ECO:0008006" key="2">
    <source>
        <dbReference type="Google" id="ProtNLM"/>
    </source>
</evidence>
<dbReference type="Pfam" id="PF14385">
    <property type="entry name" value="DUF4416"/>
    <property type="match status" value="1"/>
</dbReference>
<feature type="non-terminal residue" evidence="1">
    <location>
        <position position="1"/>
    </location>
</feature>
<reference evidence="1" key="1">
    <citation type="submission" date="2018-05" db="EMBL/GenBank/DDBJ databases">
        <authorList>
            <person name="Lanie J.A."/>
            <person name="Ng W.-L."/>
            <person name="Kazmierczak K.M."/>
            <person name="Andrzejewski T.M."/>
            <person name="Davidsen T.M."/>
            <person name="Wayne K.J."/>
            <person name="Tettelin H."/>
            <person name="Glass J.I."/>
            <person name="Rusch D."/>
            <person name="Podicherti R."/>
            <person name="Tsui H.-C.T."/>
            <person name="Winkler M.E."/>
        </authorList>
    </citation>
    <scope>NUCLEOTIDE SEQUENCE</scope>
</reference>
<dbReference type="InterPro" id="IPR025529">
    <property type="entry name" value="DUF4416"/>
</dbReference>
<evidence type="ECO:0000313" key="1">
    <source>
        <dbReference type="EMBL" id="SVB40875.1"/>
    </source>
</evidence>
<dbReference type="AlphaFoldDB" id="A0A382DRL5"/>